<sequence length="205" mass="24007">MARINVSENEIISKMKAINLKEAKSPPSLSVKNYTKSIAHKLKKNREGIISCKEQIRNLEVLTRRMHRELSDGNKELKKLKKNIEKSDVLNAQLELNIMTQMKRNNAHNSMISLLKKKKIGINKTKGIIDSDINYMETRITMMKNNVEESEKKYYKLVGAKDKLHNEMLKFKKDRRDLQNHLNHTKRNHNLLKNQMQNFIVNMGP</sequence>
<dbReference type="OrthoDB" id="371749at2759"/>
<evidence type="ECO:0000313" key="3">
    <source>
        <dbReference type="Proteomes" id="UP000054561"/>
    </source>
</evidence>
<dbReference type="OMA" id="CKEQIRN"/>
<protein>
    <submittedName>
        <fullName evidence="2">Uncharacterized protein</fullName>
    </submittedName>
</protein>
<dbReference type="Proteomes" id="UP000054561">
    <property type="component" value="Unassembled WGS sequence"/>
</dbReference>
<dbReference type="GeneID" id="24268638"/>
<proteinExistence type="predicted"/>
<reference evidence="2 3" key="1">
    <citation type="submission" date="2014-03" db="EMBL/GenBank/DDBJ databases">
        <title>The Genome Sequence of Plasmodium fragile nilgiri.</title>
        <authorList>
            <consortium name="The Broad Institute Genomics Platform"/>
            <consortium name="The Broad Institute Genome Sequencing Center for Infectious Disease"/>
            <person name="Neafsey D."/>
            <person name="Duraisingh M."/>
            <person name="Young S.K."/>
            <person name="Zeng Q."/>
            <person name="Gargeya S."/>
            <person name="Abouelleil A."/>
            <person name="Alvarado L."/>
            <person name="Chapman S.B."/>
            <person name="Gainer-Dewar J."/>
            <person name="Goldberg J."/>
            <person name="Griggs A."/>
            <person name="Gujja S."/>
            <person name="Hansen M."/>
            <person name="Howarth C."/>
            <person name="Imamovic A."/>
            <person name="Larimer J."/>
            <person name="Pearson M."/>
            <person name="Poon T.W."/>
            <person name="Priest M."/>
            <person name="Roberts A."/>
            <person name="Saif S."/>
            <person name="Shea T."/>
            <person name="Sykes S."/>
            <person name="Wortman J."/>
            <person name="Nusbaum C."/>
            <person name="Birren B."/>
        </authorList>
    </citation>
    <scope>NUCLEOTIDE SEQUENCE [LARGE SCALE GENOMIC DNA]</scope>
    <source>
        <strain evidence="3">nilgiri</strain>
    </source>
</reference>
<dbReference type="VEuPathDB" id="PlasmoDB:AK88_03324"/>
<organism evidence="2 3">
    <name type="scientific">Plasmodium fragile</name>
    <dbReference type="NCBI Taxonomy" id="5857"/>
    <lineage>
        <taxon>Eukaryota</taxon>
        <taxon>Sar</taxon>
        <taxon>Alveolata</taxon>
        <taxon>Apicomplexa</taxon>
        <taxon>Aconoidasida</taxon>
        <taxon>Haemosporida</taxon>
        <taxon>Plasmodiidae</taxon>
        <taxon>Plasmodium</taxon>
        <taxon>Plasmodium (Plasmodium)</taxon>
    </lineage>
</organism>
<evidence type="ECO:0000256" key="1">
    <source>
        <dbReference type="SAM" id="Coils"/>
    </source>
</evidence>
<name>A0A0D9QIZ8_PLAFR</name>
<dbReference type="AlphaFoldDB" id="A0A0D9QIZ8"/>
<dbReference type="RefSeq" id="XP_012336366.1">
    <property type="nucleotide sequence ID" value="XM_012480943.1"/>
</dbReference>
<keyword evidence="3" id="KW-1185">Reference proteome</keyword>
<dbReference type="EMBL" id="KQ001681">
    <property type="protein sequence ID" value="KJP87040.1"/>
    <property type="molecule type" value="Genomic_DNA"/>
</dbReference>
<accession>A0A0D9QIZ8</accession>
<evidence type="ECO:0000313" key="2">
    <source>
        <dbReference type="EMBL" id="KJP87040.1"/>
    </source>
</evidence>
<feature type="coiled-coil region" evidence="1">
    <location>
        <begin position="161"/>
        <end position="195"/>
    </location>
</feature>
<gene>
    <name evidence="2" type="ORF">AK88_03324</name>
</gene>
<keyword evidence="1" id="KW-0175">Coiled coil</keyword>